<gene>
    <name evidence="2" type="ORF">ILUMI_02161</name>
</gene>
<evidence type="ECO:0000313" key="3">
    <source>
        <dbReference type="Proteomes" id="UP000801492"/>
    </source>
</evidence>
<dbReference type="OrthoDB" id="9996999at2759"/>
<keyword evidence="3" id="KW-1185">Reference proteome</keyword>
<dbReference type="AlphaFoldDB" id="A0A8K0DDY9"/>
<reference evidence="2" key="1">
    <citation type="submission" date="2019-08" db="EMBL/GenBank/DDBJ databases">
        <title>The genome of the North American firefly Photinus pyralis.</title>
        <authorList>
            <consortium name="Photinus pyralis genome working group"/>
            <person name="Fallon T.R."/>
            <person name="Sander Lower S.E."/>
            <person name="Weng J.-K."/>
        </authorList>
    </citation>
    <scope>NUCLEOTIDE SEQUENCE</scope>
    <source>
        <strain evidence="2">TRF0915ILg1</strain>
        <tissue evidence="2">Whole body</tissue>
    </source>
</reference>
<sequence>MEVKLETAVDMDNIGPVIFEDKIIAAMRDMKAVDLLKCLQSAFAGRVNAPMQQKICAVLDCIDEKLAGPNSLGILSESILDYIINNPERGARGFRAINNMEPRFLRMDEVNHKLQIIGYPHIRTILQSSLKLEVKSETLDIKGLSSPTDVRAELQVAVRVSREKRGFNEGDSHLGTGKKGIEGFGGRSMAKEMDAGDEKPLAENSSRTFVTSSPVSQVLNIYPNRLASAKTALSSHWNYFRGVLGFSVPATKSNVAFNGNPCTSARFHERVAKLSINQLARDNLGMIQPSSTSLWSSPILLVRKPYGDNRLRFNDRKPNAVTKRDMYYDDILNNLHDAFWQIPLEPDSVEKCGFTVSGSGGHYEFTRFPFGLHNSLETQQRLLGQLFPKCFRPN</sequence>
<dbReference type="InterPro" id="IPR051320">
    <property type="entry name" value="Viral_Replic_Matur_Polypro"/>
</dbReference>
<dbReference type="SUPFAM" id="SSF56672">
    <property type="entry name" value="DNA/RNA polymerases"/>
    <property type="match status" value="1"/>
</dbReference>
<accession>A0A8K0DDY9</accession>
<comment type="caution">
    <text evidence="2">The sequence shown here is derived from an EMBL/GenBank/DDBJ whole genome shotgun (WGS) entry which is preliminary data.</text>
</comment>
<dbReference type="Gene3D" id="3.10.10.10">
    <property type="entry name" value="HIV Type 1 Reverse Transcriptase, subunit A, domain 1"/>
    <property type="match status" value="1"/>
</dbReference>
<dbReference type="EMBL" id="VTPC01000878">
    <property type="protein sequence ID" value="KAF2904014.1"/>
    <property type="molecule type" value="Genomic_DNA"/>
</dbReference>
<evidence type="ECO:0000256" key="1">
    <source>
        <dbReference type="SAM" id="MobiDB-lite"/>
    </source>
</evidence>
<evidence type="ECO:0000313" key="2">
    <source>
        <dbReference type="EMBL" id="KAF2904014.1"/>
    </source>
</evidence>
<name>A0A8K0DDY9_IGNLU</name>
<dbReference type="Proteomes" id="UP000801492">
    <property type="component" value="Unassembled WGS sequence"/>
</dbReference>
<dbReference type="InterPro" id="IPR043502">
    <property type="entry name" value="DNA/RNA_pol_sf"/>
</dbReference>
<dbReference type="PANTHER" id="PTHR33064">
    <property type="entry name" value="POL PROTEIN"/>
    <property type="match status" value="1"/>
</dbReference>
<dbReference type="PANTHER" id="PTHR33064:SF37">
    <property type="entry name" value="RIBONUCLEASE H"/>
    <property type="match status" value="1"/>
</dbReference>
<feature type="region of interest" description="Disordered" evidence="1">
    <location>
        <begin position="167"/>
        <end position="207"/>
    </location>
</feature>
<feature type="compositionally biased region" description="Basic and acidic residues" evidence="1">
    <location>
        <begin position="189"/>
        <end position="201"/>
    </location>
</feature>
<organism evidence="2 3">
    <name type="scientific">Ignelater luminosus</name>
    <name type="common">Cucubano</name>
    <name type="synonym">Pyrophorus luminosus</name>
    <dbReference type="NCBI Taxonomy" id="2038154"/>
    <lineage>
        <taxon>Eukaryota</taxon>
        <taxon>Metazoa</taxon>
        <taxon>Ecdysozoa</taxon>
        <taxon>Arthropoda</taxon>
        <taxon>Hexapoda</taxon>
        <taxon>Insecta</taxon>
        <taxon>Pterygota</taxon>
        <taxon>Neoptera</taxon>
        <taxon>Endopterygota</taxon>
        <taxon>Coleoptera</taxon>
        <taxon>Polyphaga</taxon>
        <taxon>Elateriformia</taxon>
        <taxon>Elateroidea</taxon>
        <taxon>Elateridae</taxon>
        <taxon>Agrypninae</taxon>
        <taxon>Pyrophorini</taxon>
        <taxon>Ignelater</taxon>
    </lineage>
</organism>
<protein>
    <submittedName>
        <fullName evidence="2">Uncharacterized protein</fullName>
    </submittedName>
</protein>
<dbReference type="GO" id="GO:0071897">
    <property type="term" value="P:DNA biosynthetic process"/>
    <property type="evidence" value="ECO:0007669"/>
    <property type="project" value="UniProtKB-ARBA"/>
</dbReference>
<proteinExistence type="predicted"/>